<comment type="caution">
    <text evidence="1">The sequence shown here is derived from an EMBL/GenBank/DDBJ whole genome shotgun (WGS) entry which is preliminary data.</text>
</comment>
<accession>A0A421DQ32</accession>
<keyword evidence="2" id="KW-1185">Reference proteome</keyword>
<sequence>MTNPTIPFQKPANTSVTKSVNASVTAPAYSGKGPLRGEKDQHSFWLPFSDFNSFEQAILAEETAPVLSAPLHFDQPYLSDTDATPEKVTSSQWLHLQHELVESVNNIGSPPYSFSLQLPQLGDIDITMAALAPQGWDISLRFSRETYKLLRPRRESCRRSLSDALGCPVRLSFASREVC</sequence>
<evidence type="ECO:0008006" key="3">
    <source>
        <dbReference type="Google" id="ProtNLM"/>
    </source>
</evidence>
<evidence type="ECO:0000313" key="1">
    <source>
        <dbReference type="EMBL" id="RLM25313.1"/>
    </source>
</evidence>
<dbReference type="InterPro" id="IPR049757">
    <property type="entry name" value="T3SS_HrpP-like_C"/>
</dbReference>
<name>A0A421DQ32_9GAMM</name>
<gene>
    <name evidence="1" type="ORF">BIY29_07315</name>
</gene>
<dbReference type="OrthoDB" id="6434152at2"/>
<dbReference type="RefSeq" id="WP_121574530.1">
    <property type="nucleotide sequence ID" value="NZ_MJLZ01000012.1"/>
</dbReference>
<dbReference type="Proteomes" id="UP000285648">
    <property type="component" value="Unassembled WGS sequence"/>
</dbReference>
<reference evidence="1 2" key="1">
    <citation type="submission" date="2016-09" db="EMBL/GenBank/DDBJ databases">
        <authorList>
            <person name="Doonan J."/>
            <person name="Pachebat J.A."/>
            <person name="Golyshin P.N."/>
            <person name="Denman S."/>
            <person name="Mcdonald J.E."/>
        </authorList>
    </citation>
    <scope>NUCLEOTIDE SEQUENCE [LARGE SCALE GENOMIC DNA]</scope>
    <source>
        <strain evidence="1 2">NCPPB 3934</strain>
    </source>
</reference>
<proteinExistence type="predicted"/>
<organism evidence="1 2">
    <name type="scientific">Brenneria alni</name>
    <dbReference type="NCBI Taxonomy" id="71656"/>
    <lineage>
        <taxon>Bacteria</taxon>
        <taxon>Pseudomonadati</taxon>
        <taxon>Pseudomonadota</taxon>
        <taxon>Gammaproteobacteria</taxon>
        <taxon>Enterobacterales</taxon>
        <taxon>Pectobacteriaceae</taxon>
        <taxon>Brenneria</taxon>
    </lineage>
</organism>
<evidence type="ECO:0000313" key="2">
    <source>
        <dbReference type="Proteomes" id="UP000285648"/>
    </source>
</evidence>
<dbReference type="EMBL" id="MJLZ01000012">
    <property type="protein sequence ID" value="RLM25313.1"/>
    <property type="molecule type" value="Genomic_DNA"/>
</dbReference>
<dbReference type="AlphaFoldDB" id="A0A421DQ32"/>
<protein>
    <recommendedName>
        <fullName evidence="3">Type III secretion protein</fullName>
    </recommendedName>
</protein>
<dbReference type="CDD" id="cd17468">
    <property type="entry name" value="T3SS_HrpP_C"/>
    <property type="match status" value="1"/>
</dbReference>